<protein>
    <recommendedName>
        <fullName evidence="4">Secreted protein</fullName>
    </recommendedName>
</protein>
<sequence>MVCGFLYFVHCLCSFHILLQLGGLNSMLTTEHGLNIPMISKAPAMMLGIDMLHGSPARMMCLLFLSELLHDFYTSSGKRKPDQIIVFR</sequence>
<dbReference type="OrthoDB" id="1654885at2759"/>
<dbReference type="Proteomes" id="UP000541444">
    <property type="component" value="Unassembled WGS sequence"/>
</dbReference>
<feature type="chain" id="PRO_5029688527" description="Secreted protein" evidence="1">
    <location>
        <begin position="27"/>
        <end position="88"/>
    </location>
</feature>
<evidence type="ECO:0000256" key="1">
    <source>
        <dbReference type="SAM" id="SignalP"/>
    </source>
</evidence>
<proteinExistence type="predicted"/>
<gene>
    <name evidence="2" type="ORF">GIB67_023724</name>
</gene>
<feature type="signal peptide" evidence="1">
    <location>
        <begin position="1"/>
        <end position="26"/>
    </location>
</feature>
<evidence type="ECO:0000313" key="2">
    <source>
        <dbReference type="EMBL" id="KAF6153947.1"/>
    </source>
</evidence>
<name>A0A7J7MGG0_9MAGN</name>
<keyword evidence="1" id="KW-0732">Signal</keyword>
<comment type="caution">
    <text evidence="2">The sequence shown here is derived from an EMBL/GenBank/DDBJ whole genome shotgun (WGS) entry which is preliminary data.</text>
</comment>
<dbReference type="EMBL" id="JACGCM010001549">
    <property type="protein sequence ID" value="KAF6153947.1"/>
    <property type="molecule type" value="Genomic_DNA"/>
</dbReference>
<organism evidence="2 3">
    <name type="scientific">Kingdonia uniflora</name>
    <dbReference type="NCBI Taxonomy" id="39325"/>
    <lineage>
        <taxon>Eukaryota</taxon>
        <taxon>Viridiplantae</taxon>
        <taxon>Streptophyta</taxon>
        <taxon>Embryophyta</taxon>
        <taxon>Tracheophyta</taxon>
        <taxon>Spermatophyta</taxon>
        <taxon>Magnoliopsida</taxon>
        <taxon>Ranunculales</taxon>
        <taxon>Circaeasteraceae</taxon>
        <taxon>Kingdonia</taxon>
    </lineage>
</organism>
<evidence type="ECO:0008006" key="4">
    <source>
        <dbReference type="Google" id="ProtNLM"/>
    </source>
</evidence>
<accession>A0A7J7MGG0</accession>
<reference evidence="2 3" key="1">
    <citation type="journal article" date="2020" name="IScience">
        <title>Genome Sequencing of the Endangered Kingdonia uniflora (Circaeasteraceae, Ranunculales) Reveals Potential Mechanisms of Evolutionary Specialization.</title>
        <authorList>
            <person name="Sun Y."/>
            <person name="Deng T."/>
            <person name="Zhang A."/>
            <person name="Moore M.J."/>
            <person name="Landis J.B."/>
            <person name="Lin N."/>
            <person name="Zhang H."/>
            <person name="Zhang X."/>
            <person name="Huang J."/>
            <person name="Zhang X."/>
            <person name="Sun H."/>
            <person name="Wang H."/>
        </authorList>
    </citation>
    <scope>NUCLEOTIDE SEQUENCE [LARGE SCALE GENOMIC DNA]</scope>
    <source>
        <strain evidence="2">TB1705</strain>
        <tissue evidence="2">Leaf</tissue>
    </source>
</reference>
<evidence type="ECO:0000313" key="3">
    <source>
        <dbReference type="Proteomes" id="UP000541444"/>
    </source>
</evidence>
<keyword evidence="3" id="KW-1185">Reference proteome</keyword>
<dbReference type="AlphaFoldDB" id="A0A7J7MGG0"/>